<dbReference type="GO" id="GO:0005634">
    <property type="term" value="C:nucleus"/>
    <property type="evidence" value="ECO:0007669"/>
    <property type="project" value="UniProtKB-SubCell"/>
</dbReference>
<dbReference type="Proteomes" id="UP001165190">
    <property type="component" value="Unassembled WGS sequence"/>
</dbReference>
<feature type="region of interest" description="Disordered" evidence="8">
    <location>
        <begin position="111"/>
        <end position="187"/>
    </location>
</feature>
<keyword evidence="5" id="KW-0287">Flowering</keyword>
<organism evidence="11 12">
    <name type="scientific">Hibiscus trionum</name>
    <name type="common">Flower of an hour</name>
    <dbReference type="NCBI Taxonomy" id="183268"/>
    <lineage>
        <taxon>Eukaryota</taxon>
        <taxon>Viridiplantae</taxon>
        <taxon>Streptophyta</taxon>
        <taxon>Embryophyta</taxon>
        <taxon>Tracheophyta</taxon>
        <taxon>Spermatophyta</taxon>
        <taxon>Magnoliopsida</taxon>
        <taxon>eudicotyledons</taxon>
        <taxon>Gunneridae</taxon>
        <taxon>Pentapetalae</taxon>
        <taxon>rosids</taxon>
        <taxon>malvids</taxon>
        <taxon>Malvales</taxon>
        <taxon>Malvaceae</taxon>
        <taxon>Malvoideae</taxon>
        <taxon>Hibiscus</taxon>
    </lineage>
</organism>
<evidence type="ECO:0000256" key="2">
    <source>
        <dbReference type="ARBA" id="ARBA00022473"/>
    </source>
</evidence>
<dbReference type="PROSITE" id="PS51391">
    <property type="entry name" value="CID"/>
    <property type="match status" value="1"/>
</dbReference>
<evidence type="ECO:0000256" key="8">
    <source>
        <dbReference type="SAM" id="MobiDB-lite"/>
    </source>
</evidence>
<feature type="compositionally biased region" description="Polar residues" evidence="8">
    <location>
        <begin position="618"/>
        <end position="628"/>
    </location>
</feature>
<dbReference type="SMART" id="SM00582">
    <property type="entry name" value="RPR"/>
    <property type="match status" value="1"/>
</dbReference>
<feature type="compositionally biased region" description="Polar residues" evidence="8">
    <location>
        <begin position="641"/>
        <end position="664"/>
    </location>
</feature>
<feature type="compositionally biased region" description="Low complexity" evidence="8">
    <location>
        <begin position="510"/>
        <end position="520"/>
    </location>
</feature>
<feature type="compositionally biased region" description="Polar residues" evidence="8">
    <location>
        <begin position="388"/>
        <end position="397"/>
    </location>
</feature>
<feature type="compositionally biased region" description="Basic and acidic residues" evidence="8">
    <location>
        <begin position="356"/>
        <end position="377"/>
    </location>
</feature>
<dbReference type="PROSITE" id="PS50812">
    <property type="entry name" value="PWWP"/>
    <property type="match status" value="1"/>
</dbReference>
<keyword evidence="2" id="KW-0217">Developmental protein</keyword>
<dbReference type="PRINTS" id="PR01217">
    <property type="entry name" value="PRICHEXTENSN"/>
</dbReference>
<feature type="region of interest" description="Disordered" evidence="8">
    <location>
        <begin position="199"/>
        <end position="674"/>
    </location>
</feature>
<dbReference type="GO" id="GO:0006397">
    <property type="term" value="P:mRNA processing"/>
    <property type="evidence" value="ECO:0007669"/>
    <property type="project" value="UniProtKB-KW"/>
</dbReference>
<dbReference type="Pfam" id="PF00855">
    <property type="entry name" value="PWWP"/>
    <property type="match status" value="1"/>
</dbReference>
<feature type="domain" description="PWWP" evidence="9">
    <location>
        <begin position="19"/>
        <end position="76"/>
    </location>
</feature>
<dbReference type="Gene3D" id="1.25.40.90">
    <property type="match status" value="1"/>
</dbReference>
<keyword evidence="12" id="KW-1185">Reference proteome</keyword>
<dbReference type="Pfam" id="PF04818">
    <property type="entry name" value="CID"/>
    <property type="match status" value="1"/>
</dbReference>
<dbReference type="GO" id="GO:0009908">
    <property type="term" value="P:flower development"/>
    <property type="evidence" value="ECO:0007669"/>
    <property type="project" value="UniProtKB-KW"/>
</dbReference>
<dbReference type="OrthoDB" id="62853at2759"/>
<dbReference type="InterPro" id="IPR000313">
    <property type="entry name" value="PWWP_dom"/>
</dbReference>
<feature type="compositionally biased region" description="Pro residues" evidence="8">
    <location>
        <begin position="1111"/>
        <end position="1178"/>
    </location>
</feature>
<evidence type="ECO:0000256" key="5">
    <source>
        <dbReference type="ARBA" id="ARBA00023089"/>
    </source>
</evidence>
<evidence type="ECO:0000259" key="9">
    <source>
        <dbReference type="PROSITE" id="PS50812"/>
    </source>
</evidence>
<keyword evidence="3" id="KW-0507">mRNA processing</keyword>
<keyword evidence="4" id="KW-0805">Transcription regulation</keyword>
<evidence type="ECO:0008006" key="13">
    <source>
        <dbReference type="Google" id="ProtNLM"/>
    </source>
</evidence>
<evidence type="ECO:0000256" key="3">
    <source>
        <dbReference type="ARBA" id="ARBA00022664"/>
    </source>
</evidence>
<feature type="compositionally biased region" description="Polar residues" evidence="8">
    <location>
        <begin position="447"/>
        <end position="456"/>
    </location>
</feature>
<evidence type="ECO:0000256" key="4">
    <source>
        <dbReference type="ARBA" id="ARBA00023015"/>
    </source>
</evidence>
<keyword evidence="6" id="KW-0804">Transcription</keyword>
<feature type="compositionally biased region" description="Basic and acidic residues" evidence="8">
    <location>
        <begin position="399"/>
        <end position="408"/>
    </location>
</feature>
<dbReference type="SMART" id="SM00293">
    <property type="entry name" value="PWWP"/>
    <property type="match status" value="1"/>
</dbReference>
<feature type="compositionally biased region" description="Polar residues" evidence="8">
    <location>
        <begin position="521"/>
        <end position="554"/>
    </location>
</feature>
<evidence type="ECO:0000313" key="12">
    <source>
        <dbReference type="Proteomes" id="UP001165190"/>
    </source>
</evidence>
<dbReference type="Gene3D" id="2.30.30.140">
    <property type="match status" value="1"/>
</dbReference>
<dbReference type="PANTHER" id="PTHR12550:SF70">
    <property type="entry name" value="JIL-1 ANCHORING AND STABILIZING PROTEIN, ISOFORM A"/>
    <property type="match status" value="1"/>
</dbReference>
<evidence type="ECO:0000256" key="1">
    <source>
        <dbReference type="ARBA" id="ARBA00004123"/>
    </source>
</evidence>
<feature type="region of interest" description="Disordered" evidence="8">
    <location>
        <begin position="1279"/>
        <end position="1329"/>
    </location>
</feature>
<dbReference type="InterPro" id="IPR008942">
    <property type="entry name" value="ENTH_VHS"/>
</dbReference>
<feature type="compositionally biased region" description="Basic and acidic residues" evidence="8">
    <location>
        <begin position="275"/>
        <end position="306"/>
    </location>
</feature>
<name>A0A9W7MDC7_HIBTR</name>
<feature type="region of interest" description="Disordered" evidence="8">
    <location>
        <begin position="1100"/>
        <end position="1218"/>
    </location>
</feature>
<feature type="region of interest" description="Disordered" evidence="8">
    <location>
        <begin position="1386"/>
        <end position="1426"/>
    </location>
</feature>
<dbReference type="PANTHER" id="PTHR12550">
    <property type="entry name" value="HEPATOMA-DERIVED GROWTH FACTOR-RELATED"/>
    <property type="match status" value="1"/>
</dbReference>
<evidence type="ECO:0000313" key="11">
    <source>
        <dbReference type="EMBL" id="GMI96109.1"/>
    </source>
</evidence>
<protein>
    <recommendedName>
        <fullName evidence="13">ENHANCER OF AG-4 protein 2</fullName>
    </recommendedName>
</protein>
<dbReference type="InterPro" id="IPR006569">
    <property type="entry name" value="CID_dom"/>
</dbReference>
<gene>
    <name evidence="11" type="ORF">HRI_003280200</name>
</gene>
<dbReference type="FunFam" id="1.25.40.90:FF:000037">
    <property type="entry name" value="Enhancer of ag-4 2"/>
    <property type="match status" value="1"/>
</dbReference>
<reference evidence="11" key="1">
    <citation type="submission" date="2023-05" db="EMBL/GenBank/DDBJ databases">
        <title>Genome and transcriptome analyses reveal genes involved in the formation of fine ridges on petal epidermal cells in Hibiscus trionum.</title>
        <authorList>
            <person name="Koshimizu S."/>
            <person name="Masuda S."/>
            <person name="Ishii T."/>
            <person name="Shirasu K."/>
            <person name="Hoshino A."/>
            <person name="Arita M."/>
        </authorList>
    </citation>
    <scope>NUCLEOTIDE SEQUENCE</scope>
    <source>
        <strain evidence="11">Hamamatsu line</strain>
    </source>
</reference>
<proteinExistence type="predicted"/>
<comment type="caution">
    <text evidence="11">The sequence shown here is derived from an EMBL/GenBank/DDBJ whole genome shotgun (WGS) entry which is preliminary data.</text>
</comment>
<sequence length="1426" mass="154530">MAGSRKRGGNKAKVKIFSLGDLVLAKVKGFPAWPAKISRPEDWEREPDPKKYFVQFFGTEEIAFVAPADIQVFTSETKSKLSAKCQVVKTRYFVQAVEEICVAFDELHKEKSSNLRDESDRPAPGCEASSADGVEDEGADLKNGTGTVAPGEETTNLRKGETKSEHMKPLISGHADDSSSLLMSSEVKDEISVGEQAKKEVLSPASLDEPSHIKEEFSGDKIDIVNCNKKTLRDDQMSKRMAPGLKKRNEQGRKSSSSAATFLRDDKSGGCLGRPDSEDQLKDGLKDKVLDGSARKISPDAFKSDSNHTGGKKVKQLLKSKSNLKVTDDVKDAVANLKGQTTGKKKRGETGFGRPKSGDEVLHPAKKSKVLDLKNEASKGSLVKKMKTQSPSSNNVNDKAAKQSESKKSTSHVALRAPPSVISEVSGDEAVLPLSKRHRQSLEAMVDSSNSDNNIGKNPVELKNDTSSSGNVKLPATQLPRRRRAVCLFDDDDEDPKTPLHGGSTRDFKVTSVVSAASKSFDVNHSTAIDAQRSVGDSNQYENNDPKEASSQLMNDFVSPIRPQTIERRSSTHASITPERSEPEKLSSNEAKPVLISPRKSPHVVSATKQVEQHRTTKVSVKVSSNGIQKKAPPGSVKASGVTTDGSKASQNQVSSQRYRQASSVERPKSTPKAVSRVNDTIFVAESSMEFDIFREDRSGSLIDSKNPDSATSMKHLIAAAQAKRRKAHSQQYSLGNPSSVFLSMSEVHGVSSSPAVQPFPSAINNEVQGDVQGFVHRTSIVSPPTLGHQSGSQNQLNTEEIEERRASSGRMVAGGSLSGGTEASVARDAFEGMIETLSRTKESIGRATRLAIDCAKYGIANEVVELLIRKLECEPSFHRKVDLFFLVDSITQCSYNQKGIAGASYIPTVQTALPRLLGAAAPPGASARENRRQCLKVLRLWLERKILPESILRRCMDNIGVSNDDTVSGFSLRRPSRAERAIDDPIREMEGMLVDEYGSNATFQLPGLLSSNAFDDDEEDLSDSPCGETVDASPPEAAQTSAELEVCTLTPSERRHCILEDVDGELEMEDVSAHQKDDRPPFTDTLEMDMQQLDTDKIMEPASNSSSGFPPLPEGSPPLPPDSPPPPPPLPPSPPPPPPPSSPSPPPPPPLPTQPPPPPAPPSCPPPAFVPQPPLPTQPSLLSQPMVPPQSSMQSSPPLAYQPPVHDEFRGTPNGNQIVQMGGTAPHGGHIDVAVKNDLFLQQSPCFPSGVRNSLEPSRYNSSRQLEYGHNEMYLNAQSSQPSQQFQPGNTAFVQRPLPPSLPQTSSSHFSFTNPSMRPHPQHSYPQYSLPSQHEQWRMPAGDYNSDNQCGWIAGRNPPSAGPLFVQEGYFRPPVERPPSSNMGYPIASTNNLPAGPPNSGHGVSPVLPCRPDMSAVNSWRPSRE</sequence>
<feature type="compositionally biased region" description="Basic and acidic residues" evidence="8">
    <location>
        <begin position="155"/>
        <end position="168"/>
    </location>
</feature>
<feature type="domain" description="CID" evidence="10">
    <location>
        <begin position="823"/>
        <end position="964"/>
    </location>
</feature>
<keyword evidence="7" id="KW-0539">Nucleus</keyword>
<feature type="compositionally biased region" description="Low complexity" evidence="8">
    <location>
        <begin position="1179"/>
        <end position="1200"/>
    </location>
</feature>
<feature type="compositionally biased region" description="Basic and acidic residues" evidence="8">
    <location>
        <begin position="209"/>
        <end position="223"/>
    </location>
</feature>
<accession>A0A9W7MDC7</accession>
<feature type="compositionally biased region" description="Polar residues" evidence="8">
    <location>
        <begin position="1417"/>
        <end position="1426"/>
    </location>
</feature>
<evidence type="ECO:0000256" key="6">
    <source>
        <dbReference type="ARBA" id="ARBA00023163"/>
    </source>
</evidence>
<evidence type="ECO:0000256" key="7">
    <source>
        <dbReference type="ARBA" id="ARBA00023242"/>
    </source>
</evidence>
<dbReference type="EMBL" id="BSYR01000028">
    <property type="protein sequence ID" value="GMI96109.1"/>
    <property type="molecule type" value="Genomic_DNA"/>
</dbReference>
<dbReference type="SUPFAM" id="SSF63748">
    <property type="entry name" value="Tudor/PWWP/MBT"/>
    <property type="match status" value="1"/>
</dbReference>
<feature type="region of interest" description="Disordered" evidence="8">
    <location>
        <begin position="1009"/>
        <end position="1042"/>
    </location>
</feature>
<feature type="compositionally biased region" description="Basic and acidic residues" evidence="8">
    <location>
        <begin position="111"/>
        <end position="121"/>
    </location>
</feature>
<evidence type="ECO:0000259" key="10">
    <source>
        <dbReference type="PROSITE" id="PS51391"/>
    </source>
</evidence>
<feature type="compositionally biased region" description="Low complexity" evidence="8">
    <location>
        <begin position="1279"/>
        <end position="1289"/>
    </location>
</feature>
<comment type="subcellular location">
    <subcellularLocation>
        <location evidence="1">Nucleus</location>
    </subcellularLocation>
</comment>